<name>A0ABP9LW69_9BURK</name>
<keyword evidence="3" id="KW-1185">Reference proteome</keyword>
<evidence type="ECO:0008006" key="4">
    <source>
        <dbReference type="Google" id="ProtNLM"/>
    </source>
</evidence>
<evidence type="ECO:0000313" key="3">
    <source>
        <dbReference type="Proteomes" id="UP001500227"/>
    </source>
</evidence>
<dbReference type="Proteomes" id="UP001500227">
    <property type="component" value="Unassembled WGS sequence"/>
</dbReference>
<feature type="region of interest" description="Disordered" evidence="1">
    <location>
        <begin position="169"/>
        <end position="209"/>
    </location>
</feature>
<proteinExistence type="predicted"/>
<feature type="compositionally biased region" description="Polar residues" evidence="1">
    <location>
        <begin position="169"/>
        <end position="186"/>
    </location>
</feature>
<evidence type="ECO:0000313" key="2">
    <source>
        <dbReference type="EMBL" id="GAA5086589.1"/>
    </source>
</evidence>
<accession>A0ABP9LW69</accession>
<dbReference type="EMBL" id="BAABKD010000002">
    <property type="protein sequence ID" value="GAA5086589.1"/>
    <property type="molecule type" value="Genomic_DNA"/>
</dbReference>
<evidence type="ECO:0000256" key="1">
    <source>
        <dbReference type="SAM" id="MobiDB-lite"/>
    </source>
</evidence>
<sequence length="229" mass="25353">MQSGATLIESTATLLLLCFLAIAGLESAHWLLLRQYLNTALLDTGRSLATLAAHPQHITPLFKHHLQQHPAWAFSPSEHWEIYTYTLAPTPASFNYQALQYQQGNTRIFDQNTLVLRLTYGHRPLSPVLRHFVRLALAHSSSNQSYYQQGLIPIQTEIRIAMQSDTTQATASAQVSNSTSQTTTPHTVPLPSMPTYSSPSSLGSWLPPSNEQTAPSWQCHGSFCCEAPP</sequence>
<reference evidence="3" key="1">
    <citation type="journal article" date="2019" name="Int. J. Syst. Evol. Microbiol.">
        <title>The Global Catalogue of Microorganisms (GCM) 10K type strain sequencing project: providing services to taxonomists for standard genome sequencing and annotation.</title>
        <authorList>
            <consortium name="The Broad Institute Genomics Platform"/>
            <consortium name="The Broad Institute Genome Sequencing Center for Infectious Disease"/>
            <person name="Wu L."/>
            <person name="Ma J."/>
        </authorList>
    </citation>
    <scope>NUCLEOTIDE SEQUENCE [LARGE SCALE GENOMIC DNA]</scope>
    <source>
        <strain evidence="3">JCM 18423</strain>
    </source>
</reference>
<protein>
    <recommendedName>
        <fullName evidence="4">Pilus assembly protein</fullName>
    </recommendedName>
</protein>
<comment type="caution">
    <text evidence="2">The sequence shown here is derived from an EMBL/GenBank/DDBJ whole genome shotgun (WGS) entry which is preliminary data.</text>
</comment>
<organism evidence="2 3">
    <name type="scientific">Paenalcaligenes hermetiae</name>
    <dbReference type="NCBI Taxonomy" id="1157987"/>
    <lineage>
        <taxon>Bacteria</taxon>
        <taxon>Pseudomonadati</taxon>
        <taxon>Pseudomonadota</taxon>
        <taxon>Betaproteobacteria</taxon>
        <taxon>Burkholderiales</taxon>
        <taxon>Alcaligenaceae</taxon>
        <taxon>Paenalcaligenes</taxon>
    </lineage>
</organism>
<dbReference type="RefSeq" id="WP_300647540.1">
    <property type="nucleotide sequence ID" value="NZ_BAABKD010000002.1"/>
</dbReference>
<gene>
    <name evidence="2" type="ORF">GCM10023337_06370</name>
</gene>
<feature type="compositionally biased region" description="Low complexity" evidence="1">
    <location>
        <begin position="189"/>
        <end position="209"/>
    </location>
</feature>